<dbReference type="PROSITE" id="PS50112">
    <property type="entry name" value="PAS"/>
    <property type="match status" value="1"/>
</dbReference>
<evidence type="ECO:0000259" key="9">
    <source>
        <dbReference type="PROSITE" id="PS50883"/>
    </source>
</evidence>
<keyword evidence="1" id="KW-0808">Transferase</keyword>
<name>A0A501WJN4_9GAMM</name>
<dbReference type="Gene3D" id="3.30.450.20">
    <property type="entry name" value="PAS domain"/>
    <property type="match status" value="2"/>
</dbReference>
<evidence type="ECO:0000259" key="7">
    <source>
        <dbReference type="PROSITE" id="PS50112"/>
    </source>
</evidence>
<dbReference type="InterPro" id="IPR043128">
    <property type="entry name" value="Rev_trsase/Diguanyl_cyclase"/>
</dbReference>
<evidence type="ECO:0000256" key="4">
    <source>
        <dbReference type="ARBA" id="ARBA00022840"/>
    </source>
</evidence>
<dbReference type="SMART" id="SM00052">
    <property type="entry name" value="EAL"/>
    <property type="match status" value="1"/>
</dbReference>
<evidence type="ECO:0000256" key="1">
    <source>
        <dbReference type="ARBA" id="ARBA00022679"/>
    </source>
</evidence>
<dbReference type="InterPro" id="IPR035965">
    <property type="entry name" value="PAS-like_dom_sf"/>
</dbReference>
<sequence>MGNGESLYHTLLNAAADGIIIINHQGIVQSFSPAAERLFGYAAEEVINRNVSMLMPVPVAMQHDSYLDKHLTHGNTSIIGSGREVVAKRKDGSLFDMHLSVGRADKPNGTPSFVGICHDLTEYKQALKQLHQSDIRYQRLFDSKGLYILRMTLDGDILLANSTFEALYVDSGVARSTQFVECLFASSRTEFRNRLRMLRQGGGNEFKLTLTLQIGAKKCEVEWWLRQVSDDSDSVVQAVGIDVSEKVLAANEAFFLKYFDTTTKLPNLDFVRRQFPTLGADVGTDSHVFVQFELSNFKRMLKLEGNFAVSEKLRLITDVFDRNPNVEIASRISESVFLVVYRTNGQADFHQCVDICFQNLQSIVSKPTVIGSEIRAGCAAHNPGDSFDMTYQRSEMALMFAIQRQSQLVLYSDEIQAEYERTKKIEKGFLTALKVGAIDVYMQPKINLNSGKVAGYEALMRWQDSEMGFVSPLEIIKVVHDLDLVVELDKYIVSKVLDTIKGHQALFTEQSPVSINISAMSFVRRDVIEHLIMGLQVRGLSSDIVEVEVTEDAVLSIDTVVKQNASLLHAHRIKICLDDFGTGYSALSYLGKLPLDNLKIDRAFVNEIKTKRGRVMLEAIISVAKSLDLTVTAEGVEDLEQRDLLASLGCDYAQGYLFAKALPVAELAQFINER</sequence>
<evidence type="ECO:0000313" key="10">
    <source>
        <dbReference type="EMBL" id="TPE48570.1"/>
    </source>
</evidence>
<dbReference type="InterPro" id="IPR035919">
    <property type="entry name" value="EAL_sf"/>
</dbReference>
<dbReference type="RefSeq" id="WP_140589976.1">
    <property type="nucleotide sequence ID" value="NZ_VFRR01000031.1"/>
</dbReference>
<keyword evidence="2" id="KW-0547">Nucleotide-binding</keyword>
<dbReference type="Pfam" id="PF00563">
    <property type="entry name" value="EAL"/>
    <property type="match status" value="1"/>
</dbReference>
<evidence type="ECO:0000256" key="5">
    <source>
        <dbReference type="ARBA" id="ARBA00059827"/>
    </source>
</evidence>
<dbReference type="InterPro" id="IPR000160">
    <property type="entry name" value="GGDEF_dom"/>
</dbReference>
<dbReference type="InterPro" id="IPR013767">
    <property type="entry name" value="PAS_fold"/>
</dbReference>
<keyword evidence="3" id="KW-0418">Kinase</keyword>
<dbReference type="NCBIfam" id="TIGR00229">
    <property type="entry name" value="sensory_box"/>
    <property type="match status" value="1"/>
</dbReference>
<dbReference type="GO" id="GO:0005524">
    <property type="term" value="F:ATP binding"/>
    <property type="evidence" value="ECO:0007669"/>
    <property type="project" value="UniProtKB-KW"/>
</dbReference>
<organism evidence="10 11">
    <name type="scientific">Maribrevibacterium harenarium</name>
    <dbReference type="NCBI Taxonomy" id="2589817"/>
    <lineage>
        <taxon>Bacteria</taxon>
        <taxon>Pseudomonadati</taxon>
        <taxon>Pseudomonadota</taxon>
        <taxon>Gammaproteobacteria</taxon>
        <taxon>Oceanospirillales</taxon>
        <taxon>Oceanospirillaceae</taxon>
        <taxon>Maribrevibacterium</taxon>
    </lineage>
</organism>
<dbReference type="PROSITE" id="PS50883">
    <property type="entry name" value="EAL"/>
    <property type="match status" value="1"/>
</dbReference>
<dbReference type="CDD" id="cd00130">
    <property type="entry name" value="PAS"/>
    <property type="match status" value="1"/>
</dbReference>
<dbReference type="CDD" id="cd01948">
    <property type="entry name" value="EAL"/>
    <property type="match status" value="1"/>
</dbReference>
<comment type="function">
    <text evidence="5">Putative oxygen sensor; modulates the activity of FixJ, a transcriptional activator of nitrogen fixation fixK gene. FixL probably acts as a kinase that phosphorylates FixJ.</text>
</comment>
<dbReference type="InterPro" id="IPR000014">
    <property type="entry name" value="PAS"/>
</dbReference>
<dbReference type="SUPFAM" id="SSF55785">
    <property type="entry name" value="PYP-like sensor domain (PAS domain)"/>
    <property type="match status" value="2"/>
</dbReference>
<dbReference type="AlphaFoldDB" id="A0A501WJN4"/>
<gene>
    <name evidence="10" type="ORF">FJM67_13105</name>
</gene>
<feature type="domain" description="EAL" evidence="9">
    <location>
        <begin position="422"/>
        <end position="674"/>
    </location>
</feature>
<dbReference type="SUPFAM" id="SSF141868">
    <property type="entry name" value="EAL domain-like"/>
    <property type="match status" value="1"/>
</dbReference>
<keyword evidence="4" id="KW-0067">ATP-binding</keyword>
<proteinExistence type="predicted"/>
<dbReference type="Gene3D" id="3.30.70.270">
    <property type="match status" value="1"/>
</dbReference>
<dbReference type="FunFam" id="3.30.450.20:FF:000060">
    <property type="entry name" value="Sensor protein FixL"/>
    <property type="match status" value="1"/>
</dbReference>
<dbReference type="Gene3D" id="3.20.20.450">
    <property type="entry name" value="EAL domain"/>
    <property type="match status" value="1"/>
</dbReference>
<evidence type="ECO:0000259" key="8">
    <source>
        <dbReference type="PROSITE" id="PS50113"/>
    </source>
</evidence>
<reference evidence="10 11" key="1">
    <citation type="submission" date="2019-06" db="EMBL/GenBank/DDBJ databases">
        <title>A novel bacterium of genus Marinomonas, isolated from coastal sand.</title>
        <authorList>
            <person name="Huang H."/>
            <person name="Mo K."/>
            <person name="Hu Y."/>
        </authorList>
    </citation>
    <scope>NUCLEOTIDE SEQUENCE [LARGE SCALE GENOMIC DNA]</scope>
    <source>
        <strain evidence="10 11">HB171799</strain>
    </source>
</reference>
<dbReference type="PANTHER" id="PTHR33121">
    <property type="entry name" value="CYCLIC DI-GMP PHOSPHODIESTERASE PDEF"/>
    <property type="match status" value="1"/>
</dbReference>
<keyword evidence="11" id="KW-1185">Reference proteome</keyword>
<dbReference type="GO" id="GO:0016301">
    <property type="term" value="F:kinase activity"/>
    <property type="evidence" value="ECO:0007669"/>
    <property type="project" value="UniProtKB-KW"/>
</dbReference>
<protein>
    <recommendedName>
        <fullName evidence="6">Sensor protein FixL</fullName>
    </recommendedName>
</protein>
<dbReference type="EMBL" id="VFRR01000031">
    <property type="protein sequence ID" value="TPE48570.1"/>
    <property type="molecule type" value="Genomic_DNA"/>
</dbReference>
<dbReference type="PANTHER" id="PTHR33121:SF70">
    <property type="entry name" value="SIGNALING PROTEIN YKOW"/>
    <property type="match status" value="1"/>
</dbReference>
<dbReference type="PROSITE" id="PS50113">
    <property type="entry name" value="PAC"/>
    <property type="match status" value="1"/>
</dbReference>
<comment type="caution">
    <text evidence="10">The sequence shown here is derived from an EMBL/GenBank/DDBJ whole genome shotgun (WGS) entry which is preliminary data.</text>
</comment>
<dbReference type="Proteomes" id="UP000315901">
    <property type="component" value="Unassembled WGS sequence"/>
</dbReference>
<dbReference type="InterPro" id="IPR050706">
    <property type="entry name" value="Cyclic-di-GMP_PDE-like"/>
</dbReference>
<dbReference type="GO" id="GO:0071111">
    <property type="term" value="F:cyclic-guanylate-specific phosphodiesterase activity"/>
    <property type="evidence" value="ECO:0007669"/>
    <property type="project" value="InterPro"/>
</dbReference>
<feature type="domain" description="PAC" evidence="8">
    <location>
        <begin position="81"/>
        <end position="132"/>
    </location>
</feature>
<dbReference type="InterPro" id="IPR001633">
    <property type="entry name" value="EAL_dom"/>
</dbReference>
<evidence type="ECO:0000313" key="11">
    <source>
        <dbReference type="Proteomes" id="UP000315901"/>
    </source>
</evidence>
<feature type="domain" description="PAS" evidence="7">
    <location>
        <begin position="4"/>
        <end position="74"/>
    </location>
</feature>
<evidence type="ECO:0000256" key="6">
    <source>
        <dbReference type="ARBA" id="ARBA00070616"/>
    </source>
</evidence>
<accession>A0A501WJN4</accession>
<dbReference type="GO" id="GO:0006355">
    <property type="term" value="P:regulation of DNA-templated transcription"/>
    <property type="evidence" value="ECO:0007669"/>
    <property type="project" value="InterPro"/>
</dbReference>
<dbReference type="InterPro" id="IPR000700">
    <property type="entry name" value="PAS-assoc_C"/>
</dbReference>
<dbReference type="Pfam" id="PF00989">
    <property type="entry name" value="PAS"/>
    <property type="match status" value="1"/>
</dbReference>
<evidence type="ECO:0000256" key="3">
    <source>
        <dbReference type="ARBA" id="ARBA00022777"/>
    </source>
</evidence>
<dbReference type="OrthoDB" id="5603059at2"/>
<evidence type="ECO:0000256" key="2">
    <source>
        <dbReference type="ARBA" id="ARBA00022741"/>
    </source>
</evidence>
<dbReference type="SMART" id="SM00267">
    <property type="entry name" value="GGDEF"/>
    <property type="match status" value="1"/>
</dbReference>
<dbReference type="SMART" id="SM00091">
    <property type="entry name" value="PAS"/>
    <property type="match status" value="2"/>
</dbReference>